<name>A0A0A9AWK6_ARUDO</name>
<reference evidence="1" key="1">
    <citation type="submission" date="2014-09" db="EMBL/GenBank/DDBJ databases">
        <authorList>
            <person name="Magalhaes I.L.F."/>
            <person name="Oliveira U."/>
            <person name="Santos F.R."/>
            <person name="Vidigal T.H.D.A."/>
            <person name="Brescovit A.D."/>
            <person name="Santos A.J."/>
        </authorList>
    </citation>
    <scope>NUCLEOTIDE SEQUENCE</scope>
    <source>
        <tissue evidence="1">Shoot tissue taken approximately 20 cm above the soil surface</tissue>
    </source>
</reference>
<organism evidence="1">
    <name type="scientific">Arundo donax</name>
    <name type="common">Giant reed</name>
    <name type="synonym">Donax arundinaceus</name>
    <dbReference type="NCBI Taxonomy" id="35708"/>
    <lineage>
        <taxon>Eukaryota</taxon>
        <taxon>Viridiplantae</taxon>
        <taxon>Streptophyta</taxon>
        <taxon>Embryophyta</taxon>
        <taxon>Tracheophyta</taxon>
        <taxon>Spermatophyta</taxon>
        <taxon>Magnoliopsida</taxon>
        <taxon>Liliopsida</taxon>
        <taxon>Poales</taxon>
        <taxon>Poaceae</taxon>
        <taxon>PACMAD clade</taxon>
        <taxon>Arundinoideae</taxon>
        <taxon>Arundineae</taxon>
        <taxon>Arundo</taxon>
    </lineage>
</organism>
<sequence length="35" mass="4721">MHRQCWFSRFVVPWFTFGLNHLFWIKYWQWWLIFI</sequence>
<reference evidence="1" key="2">
    <citation type="journal article" date="2015" name="Data Brief">
        <title>Shoot transcriptome of the giant reed, Arundo donax.</title>
        <authorList>
            <person name="Barrero R.A."/>
            <person name="Guerrero F.D."/>
            <person name="Moolhuijzen P."/>
            <person name="Goolsby J.A."/>
            <person name="Tidwell J."/>
            <person name="Bellgard S.E."/>
            <person name="Bellgard M.I."/>
        </authorList>
    </citation>
    <scope>NUCLEOTIDE SEQUENCE</scope>
    <source>
        <tissue evidence="1">Shoot tissue taken approximately 20 cm above the soil surface</tissue>
    </source>
</reference>
<evidence type="ECO:0000313" key="1">
    <source>
        <dbReference type="EMBL" id="JAD55511.1"/>
    </source>
</evidence>
<protein>
    <submittedName>
        <fullName evidence="1">Uncharacterized protein</fullName>
    </submittedName>
</protein>
<proteinExistence type="predicted"/>
<dbReference type="AlphaFoldDB" id="A0A0A9AWK6"/>
<dbReference type="EMBL" id="GBRH01242384">
    <property type="protein sequence ID" value="JAD55511.1"/>
    <property type="molecule type" value="Transcribed_RNA"/>
</dbReference>
<accession>A0A0A9AWK6</accession>